<dbReference type="SMART" id="SM00086">
    <property type="entry name" value="PAC"/>
    <property type="match status" value="4"/>
</dbReference>
<dbReference type="InterPro" id="IPR043128">
    <property type="entry name" value="Rev_trsase/Diguanyl_cyclase"/>
</dbReference>
<feature type="domain" description="PAC" evidence="3">
    <location>
        <begin position="271"/>
        <end position="323"/>
    </location>
</feature>
<dbReference type="InterPro" id="IPR013655">
    <property type="entry name" value="PAS_fold_3"/>
</dbReference>
<dbReference type="Pfam" id="PF00989">
    <property type="entry name" value="PAS"/>
    <property type="match status" value="2"/>
</dbReference>
<dbReference type="RefSeq" id="WP_088385811.1">
    <property type="nucleotide sequence ID" value="NZ_NIOF01000006.1"/>
</dbReference>
<dbReference type="NCBIfam" id="TIGR00229">
    <property type="entry name" value="sensory_box"/>
    <property type="match status" value="4"/>
</dbReference>
<dbReference type="Pfam" id="PF00990">
    <property type="entry name" value="GGDEF"/>
    <property type="match status" value="1"/>
</dbReference>
<dbReference type="Pfam" id="PF08447">
    <property type="entry name" value="PAS_3"/>
    <property type="match status" value="1"/>
</dbReference>
<feature type="domain" description="PAS" evidence="2">
    <location>
        <begin position="572"/>
        <end position="642"/>
    </location>
</feature>
<feature type="domain" description="PAS" evidence="2">
    <location>
        <begin position="444"/>
        <end position="515"/>
    </location>
</feature>
<dbReference type="SUPFAM" id="SSF55073">
    <property type="entry name" value="Nucleotide cyclase"/>
    <property type="match status" value="1"/>
</dbReference>
<dbReference type="Proteomes" id="UP000197468">
    <property type="component" value="Unassembled WGS sequence"/>
</dbReference>
<name>A0A246J8G0_9BURK</name>
<keyword evidence="1" id="KW-0812">Transmembrane</keyword>
<dbReference type="SMART" id="SM00091">
    <property type="entry name" value="PAS"/>
    <property type="match status" value="4"/>
</dbReference>
<dbReference type="InterPro" id="IPR013767">
    <property type="entry name" value="PAS_fold"/>
</dbReference>
<dbReference type="InterPro" id="IPR001610">
    <property type="entry name" value="PAC"/>
</dbReference>
<sequence length="854" mass="95135">MSQARSELDRALDTLRADRDAVVANMVSGMLFTRRFTSWAVVALVVCTLLTGLQTSLLFASQRRWARELAQSEARHRAIVEDQQELVLLAQPDGHLIYVNPAFARAFSAEQQALVGRNLFDFVEQTDVPAVRQLIEGVVRTGQPGLGENRIRATDGRDRWIAWSNALQRSANGEAVIHSVGRDITDRRKAEDELRASKEFLDRTGRVAGIGGWEVDLRTNRVHWSEQVRRIHEAADDFIPTRENAVSFYEGAARTRIAEASRAGLEEGVPFDLELPMITARGNRIWVRSAGEVERDANGAPVRIVGALQDITERKLLEEQLAESERFLRQITDSLPVRLAYLDRERRFRFANAAQQRRIGLALEEILGRKRADLIRGPQEEVVMGWYEAAFAGRAEHQTYEEHIGDEIKTTQSQWIPDVAPDGNVIGVYAISIDVTAQQAAERRLRELNEILEQSTDLVIQTDWEGRINYLNPAACRALGLATDDLAHGRSYLEFITDDVRERYSQEITPAVREQGVWIGETTVLLPGGQITPVNHMVIAHRGGGEGQITRYSSVMRDISERVAARKALRQQTATLGAIVESVPAMVAVFDVDLRYMVVNRAFERWRGRRRDEVIGRGIAELFGQHEYERSLPWAQRALAGETVSYEKDYPEAVLNQHLSVNYAPLRMEDGSVAGMVAVAQDITLQRNEEKRLLMLAERDSLTGVLNRVGFNHHLAARGDGASGATTALLFIDLDHFKPVNDTYGHAVGDELLRQFAERVRSIVRPGDAVARMGGDEFAVVLNDVRTQTHADAVADKIVEIARLPFTIGDVQVKVSASVGVAHGLDPGKGWQGLVDDADAAAYRAKGAGRDRRA</sequence>
<evidence type="ECO:0008006" key="7">
    <source>
        <dbReference type="Google" id="ProtNLM"/>
    </source>
</evidence>
<protein>
    <recommendedName>
        <fullName evidence="7">Sensor domain-containing diguanylate cyclase</fullName>
    </recommendedName>
</protein>
<dbReference type="PROSITE" id="PS50887">
    <property type="entry name" value="GGDEF"/>
    <property type="match status" value="1"/>
</dbReference>
<dbReference type="PANTHER" id="PTHR44757">
    <property type="entry name" value="DIGUANYLATE CYCLASE DGCP"/>
    <property type="match status" value="1"/>
</dbReference>
<feature type="domain" description="PAC" evidence="3">
    <location>
        <begin position="145"/>
        <end position="196"/>
    </location>
</feature>
<dbReference type="Pfam" id="PF08448">
    <property type="entry name" value="PAS_4"/>
    <property type="match status" value="2"/>
</dbReference>
<accession>A0A246J8G0</accession>
<dbReference type="SMART" id="SM00267">
    <property type="entry name" value="GGDEF"/>
    <property type="match status" value="1"/>
</dbReference>
<keyword evidence="1" id="KW-1133">Transmembrane helix</keyword>
<reference evidence="5 6" key="1">
    <citation type="journal article" date="2008" name="Int. J. Syst. Evol. Microbiol.">
        <title>Description of Roseateles aquatilis sp. nov. and Roseateles terrae sp. nov., in the class Betaproteobacteria, and emended description of the genus Roseateles.</title>
        <authorList>
            <person name="Gomila M."/>
            <person name="Bowien B."/>
            <person name="Falsen E."/>
            <person name="Moore E.R."/>
            <person name="Lalucat J."/>
        </authorList>
    </citation>
    <scope>NUCLEOTIDE SEQUENCE [LARGE SCALE GENOMIC DNA]</scope>
    <source>
        <strain evidence="5 6">CCUG 48205</strain>
    </source>
</reference>
<dbReference type="PROSITE" id="PS50113">
    <property type="entry name" value="PAC"/>
    <property type="match status" value="2"/>
</dbReference>
<dbReference type="CDD" id="cd01949">
    <property type="entry name" value="GGDEF"/>
    <property type="match status" value="1"/>
</dbReference>
<dbReference type="Gene3D" id="3.30.450.20">
    <property type="entry name" value="PAS domain"/>
    <property type="match status" value="5"/>
</dbReference>
<feature type="transmembrane region" description="Helical" evidence="1">
    <location>
        <begin position="36"/>
        <end position="60"/>
    </location>
</feature>
<dbReference type="PANTHER" id="PTHR44757:SF2">
    <property type="entry name" value="BIOFILM ARCHITECTURE MAINTENANCE PROTEIN MBAA"/>
    <property type="match status" value="1"/>
</dbReference>
<evidence type="ECO:0000256" key="1">
    <source>
        <dbReference type="SAM" id="Phobius"/>
    </source>
</evidence>
<dbReference type="CDD" id="cd00130">
    <property type="entry name" value="PAS"/>
    <property type="match status" value="4"/>
</dbReference>
<dbReference type="SUPFAM" id="SSF55785">
    <property type="entry name" value="PYP-like sensor domain (PAS domain)"/>
    <property type="match status" value="5"/>
</dbReference>
<dbReference type="AlphaFoldDB" id="A0A246J8G0"/>
<dbReference type="InterPro" id="IPR052155">
    <property type="entry name" value="Biofilm_reg_signaling"/>
</dbReference>
<feature type="domain" description="GGDEF" evidence="4">
    <location>
        <begin position="725"/>
        <end position="854"/>
    </location>
</feature>
<evidence type="ECO:0000259" key="3">
    <source>
        <dbReference type="PROSITE" id="PS50113"/>
    </source>
</evidence>
<evidence type="ECO:0000313" key="5">
    <source>
        <dbReference type="EMBL" id="OWQ88924.1"/>
    </source>
</evidence>
<dbReference type="EMBL" id="NIOF01000006">
    <property type="protein sequence ID" value="OWQ88924.1"/>
    <property type="molecule type" value="Genomic_DNA"/>
</dbReference>
<dbReference type="InterPro" id="IPR000014">
    <property type="entry name" value="PAS"/>
</dbReference>
<feature type="domain" description="PAS" evidence="2">
    <location>
        <begin position="72"/>
        <end position="142"/>
    </location>
</feature>
<proteinExistence type="predicted"/>
<dbReference type="NCBIfam" id="TIGR00254">
    <property type="entry name" value="GGDEF"/>
    <property type="match status" value="1"/>
</dbReference>
<dbReference type="Gene3D" id="2.10.70.100">
    <property type="match status" value="1"/>
</dbReference>
<dbReference type="Gene3D" id="3.30.70.270">
    <property type="match status" value="1"/>
</dbReference>
<feature type="domain" description="PAS" evidence="2">
    <location>
        <begin position="324"/>
        <end position="369"/>
    </location>
</feature>
<dbReference type="InterPro" id="IPR035965">
    <property type="entry name" value="PAS-like_dom_sf"/>
</dbReference>
<keyword evidence="1" id="KW-0472">Membrane</keyword>
<evidence type="ECO:0000259" key="2">
    <source>
        <dbReference type="PROSITE" id="PS50112"/>
    </source>
</evidence>
<dbReference type="GO" id="GO:0006355">
    <property type="term" value="P:regulation of DNA-templated transcription"/>
    <property type="evidence" value="ECO:0007669"/>
    <property type="project" value="InterPro"/>
</dbReference>
<evidence type="ECO:0000259" key="4">
    <source>
        <dbReference type="PROSITE" id="PS50887"/>
    </source>
</evidence>
<keyword evidence="6" id="KW-1185">Reference proteome</keyword>
<dbReference type="InterPro" id="IPR000160">
    <property type="entry name" value="GGDEF_dom"/>
</dbReference>
<evidence type="ECO:0000313" key="6">
    <source>
        <dbReference type="Proteomes" id="UP000197468"/>
    </source>
</evidence>
<comment type="caution">
    <text evidence="5">The sequence shown here is derived from an EMBL/GenBank/DDBJ whole genome shotgun (WGS) entry which is preliminary data.</text>
</comment>
<dbReference type="InterPro" id="IPR029787">
    <property type="entry name" value="Nucleotide_cyclase"/>
</dbReference>
<dbReference type="InterPro" id="IPR013656">
    <property type="entry name" value="PAS_4"/>
</dbReference>
<dbReference type="PROSITE" id="PS50112">
    <property type="entry name" value="PAS"/>
    <property type="match status" value="4"/>
</dbReference>
<gene>
    <name evidence="5" type="ORF">CDN99_15760</name>
</gene>
<dbReference type="InterPro" id="IPR000700">
    <property type="entry name" value="PAS-assoc_C"/>
</dbReference>
<organism evidence="5 6">
    <name type="scientific">Roseateles aquatilis</name>
    <dbReference type="NCBI Taxonomy" id="431061"/>
    <lineage>
        <taxon>Bacteria</taxon>
        <taxon>Pseudomonadati</taxon>
        <taxon>Pseudomonadota</taxon>
        <taxon>Betaproteobacteria</taxon>
        <taxon>Burkholderiales</taxon>
        <taxon>Sphaerotilaceae</taxon>
        <taxon>Roseateles</taxon>
    </lineage>
</organism>